<dbReference type="InterPro" id="IPR040442">
    <property type="entry name" value="Pyrv_kinase-like_dom_sf"/>
</dbReference>
<proteinExistence type="inferred from homology"/>
<keyword evidence="6" id="KW-1185">Reference proteome</keyword>
<evidence type="ECO:0000259" key="4">
    <source>
        <dbReference type="Pfam" id="PF03328"/>
    </source>
</evidence>
<feature type="domain" description="HpcH/HpaI aldolase/citrate lyase" evidence="4">
    <location>
        <begin position="19"/>
        <end position="239"/>
    </location>
</feature>
<organism evidence="5 6">
    <name type="scientific">Pacificispira spongiicola</name>
    <dbReference type="NCBI Taxonomy" id="2729598"/>
    <lineage>
        <taxon>Bacteria</taxon>
        <taxon>Pseudomonadati</taxon>
        <taxon>Pseudomonadota</taxon>
        <taxon>Alphaproteobacteria</taxon>
        <taxon>Rhodospirillales</taxon>
        <taxon>Rhodospirillaceae</taxon>
        <taxon>Pacificispira</taxon>
    </lineage>
</organism>
<dbReference type="Pfam" id="PF03328">
    <property type="entry name" value="HpcH_HpaI"/>
    <property type="match status" value="1"/>
</dbReference>
<accession>A0A7Y0DYU9</accession>
<protein>
    <recommendedName>
        <fullName evidence="4">HpcH/HpaI aldolase/citrate lyase domain-containing protein</fullName>
    </recommendedName>
</protein>
<keyword evidence="3" id="KW-0456">Lyase</keyword>
<comment type="caution">
    <text evidence="5">The sequence shown here is derived from an EMBL/GenBank/DDBJ whole genome shotgun (WGS) entry which is preliminary data.</text>
</comment>
<dbReference type="PANTHER" id="PTHR30502:SF0">
    <property type="entry name" value="PHOSPHOENOLPYRUVATE CARBOXYLASE FAMILY PROTEIN"/>
    <property type="match status" value="1"/>
</dbReference>
<evidence type="ECO:0000256" key="3">
    <source>
        <dbReference type="ARBA" id="ARBA00023239"/>
    </source>
</evidence>
<gene>
    <name evidence="5" type="ORF">HH303_02445</name>
</gene>
<dbReference type="PANTHER" id="PTHR30502">
    <property type="entry name" value="2-KETO-3-DEOXY-L-RHAMNONATE ALDOLASE"/>
    <property type="match status" value="1"/>
</dbReference>
<dbReference type="EMBL" id="JABBNT010000001">
    <property type="protein sequence ID" value="NMM43321.1"/>
    <property type="molecule type" value="Genomic_DNA"/>
</dbReference>
<evidence type="ECO:0000256" key="2">
    <source>
        <dbReference type="ARBA" id="ARBA00022723"/>
    </source>
</evidence>
<dbReference type="GO" id="GO:0016832">
    <property type="term" value="F:aldehyde-lyase activity"/>
    <property type="evidence" value="ECO:0007669"/>
    <property type="project" value="TreeGrafter"/>
</dbReference>
<evidence type="ECO:0000313" key="5">
    <source>
        <dbReference type="EMBL" id="NMM43321.1"/>
    </source>
</evidence>
<dbReference type="GO" id="GO:0005737">
    <property type="term" value="C:cytoplasm"/>
    <property type="evidence" value="ECO:0007669"/>
    <property type="project" value="TreeGrafter"/>
</dbReference>
<evidence type="ECO:0000313" key="6">
    <source>
        <dbReference type="Proteomes" id="UP000539372"/>
    </source>
</evidence>
<dbReference type="RefSeq" id="WP_169623608.1">
    <property type="nucleotide sequence ID" value="NZ_JABBNT010000001.1"/>
</dbReference>
<comment type="similarity">
    <text evidence="1">Belongs to the HpcH/HpaI aldolase family.</text>
</comment>
<dbReference type="InterPro" id="IPR050251">
    <property type="entry name" value="HpcH-HpaI_aldolase"/>
</dbReference>
<sequence length="254" mass="25740">MSYRQRFAERVRAREALAGTFVKSRDPAIVEILGHAGFDFAILDAEHVAYSRAEIAAMLVASRAAQLPTLVRVPQSDGHWIATCLDAGAAGIMAPQVQDAAMATRLAAGMRYGGGGLGFSPSTPGADYGIRGIAGHLAQQPNEVVLICQIESPDAVANAGSIAAVDGVDGLLIGPVDLAVSAGFTDPAAPEVSVMTETTVAAGAQAGKAAGLFIGNPAAAPGWKAKGATLFVLGSDQSYLLQGAKAALGSLQNS</sequence>
<name>A0A7Y0DYU9_9PROT</name>
<dbReference type="InterPro" id="IPR005000">
    <property type="entry name" value="Aldolase/citrate-lyase_domain"/>
</dbReference>
<dbReference type="Proteomes" id="UP000539372">
    <property type="component" value="Unassembled WGS sequence"/>
</dbReference>
<dbReference type="SUPFAM" id="SSF51621">
    <property type="entry name" value="Phosphoenolpyruvate/pyruvate domain"/>
    <property type="match status" value="1"/>
</dbReference>
<reference evidence="5 6" key="1">
    <citation type="submission" date="2020-04" db="EMBL/GenBank/DDBJ databases">
        <title>Rhodospirillaceae bacterium KN72 isolated from deep sea.</title>
        <authorList>
            <person name="Zhang D.-C."/>
        </authorList>
    </citation>
    <scope>NUCLEOTIDE SEQUENCE [LARGE SCALE GENOMIC DNA]</scope>
    <source>
        <strain evidence="5 6">KN72</strain>
    </source>
</reference>
<evidence type="ECO:0000256" key="1">
    <source>
        <dbReference type="ARBA" id="ARBA00005568"/>
    </source>
</evidence>
<dbReference type="GO" id="GO:0046872">
    <property type="term" value="F:metal ion binding"/>
    <property type="evidence" value="ECO:0007669"/>
    <property type="project" value="UniProtKB-KW"/>
</dbReference>
<dbReference type="InterPro" id="IPR015813">
    <property type="entry name" value="Pyrv/PenolPyrv_kinase-like_dom"/>
</dbReference>
<keyword evidence="2" id="KW-0479">Metal-binding</keyword>
<dbReference type="AlphaFoldDB" id="A0A7Y0DYU9"/>
<dbReference type="Gene3D" id="3.20.20.60">
    <property type="entry name" value="Phosphoenolpyruvate-binding domains"/>
    <property type="match status" value="1"/>
</dbReference>